<evidence type="ECO:0000256" key="5">
    <source>
        <dbReference type="ARBA" id="ARBA00023136"/>
    </source>
</evidence>
<comment type="subcellular location">
    <subcellularLocation>
        <location evidence="1">Membrane</location>
        <topology evidence="1">Multi-pass membrane protein</topology>
    </subcellularLocation>
</comment>
<dbReference type="GO" id="GO:0022857">
    <property type="term" value="F:transmembrane transporter activity"/>
    <property type="evidence" value="ECO:0007669"/>
    <property type="project" value="InterPro"/>
</dbReference>
<dbReference type="EMBL" id="JABELV010000154">
    <property type="protein sequence ID" value="KAG7529300.1"/>
    <property type="molecule type" value="Genomic_DNA"/>
</dbReference>
<feature type="transmembrane region" description="Helical" evidence="6">
    <location>
        <begin position="235"/>
        <end position="256"/>
    </location>
</feature>
<keyword evidence="5 6" id="KW-0472">Membrane</keyword>
<organism evidence="7 8">
    <name type="scientific">Filobasidium floriforme</name>
    <dbReference type="NCBI Taxonomy" id="5210"/>
    <lineage>
        <taxon>Eukaryota</taxon>
        <taxon>Fungi</taxon>
        <taxon>Dikarya</taxon>
        <taxon>Basidiomycota</taxon>
        <taxon>Agaricomycotina</taxon>
        <taxon>Tremellomycetes</taxon>
        <taxon>Filobasidiales</taxon>
        <taxon>Filobasidiaceae</taxon>
        <taxon>Filobasidium</taxon>
    </lineage>
</organism>
<keyword evidence="2" id="KW-0813">Transport</keyword>
<keyword evidence="8" id="KW-1185">Reference proteome</keyword>
<evidence type="ECO:0008006" key="9">
    <source>
        <dbReference type="Google" id="ProtNLM"/>
    </source>
</evidence>
<name>A0A8K0JLU7_9TREE</name>
<protein>
    <recommendedName>
        <fullName evidence="9">Major facilitator superfamily transporter</fullName>
    </recommendedName>
</protein>
<dbReference type="Pfam" id="PF07690">
    <property type="entry name" value="MFS_1"/>
    <property type="match status" value="1"/>
</dbReference>
<accession>A0A8K0JLU7</accession>
<dbReference type="PANTHER" id="PTHR43791:SF60">
    <property type="entry name" value="TRANSPORTER, PUTATIVE (AFU_ORTHOLOGUE AFUA_1G17160)-RELATED"/>
    <property type="match status" value="1"/>
</dbReference>
<dbReference type="FunFam" id="1.20.1250.20:FF:000106">
    <property type="entry name" value="MFS transporter, putative"/>
    <property type="match status" value="1"/>
</dbReference>
<sequence length="533" mass="60914">MSLAHREKDDIAAQEEAFDVKPTLSADEYAPVGRENLREWSLSNDDYYGAKHFDPSFTWDAAEEKKVRLKTDFMLLSVICLMFFGLQLDRGNVSNALADNLLKDLNLTQNDYNNGTTIQLLAFLSFEFPSQIVCARVGFKRWLPFLYCSQGLVSLFQCFMTNRAGFYVTRLLIGALQSGFIPGAVVMTSHFYTSKELAIRLCWFWSTLNVARVCSALLAAGILQMRGIAGRPGWFWLFALEGALTCVIAIFAYCWLPESPTKTTGVFWRKPWFTEREEKIMINRVLRDDPAKGLTALHNKISFADIKDALSDRHLWPLIFLGLIAYIPQSPVQGYLTYNLKQLGFSTFNRVPSAALQIVTMLAISWSSNHFNERLYHCMFGEFWAMPILIAMNTLADGGREWARFSMVTLIAGYPYFHPILTSTISENSFSTKRRSMQITGYNVVVQIGSVVSSQIYRKDDAPYYHRGNKILVSICGLALITFALTRWYFGYLNNQKEKIWSAMTAEEKWAYQEDITAREKEGSNRLDFRLTR</sequence>
<dbReference type="PANTHER" id="PTHR43791">
    <property type="entry name" value="PERMEASE-RELATED"/>
    <property type="match status" value="1"/>
</dbReference>
<proteinExistence type="predicted"/>
<dbReference type="InterPro" id="IPR036259">
    <property type="entry name" value="MFS_trans_sf"/>
</dbReference>
<dbReference type="Proteomes" id="UP000812966">
    <property type="component" value="Unassembled WGS sequence"/>
</dbReference>
<dbReference type="AlphaFoldDB" id="A0A8K0JLU7"/>
<keyword evidence="3 6" id="KW-0812">Transmembrane</keyword>
<reference evidence="7" key="1">
    <citation type="submission" date="2020-04" db="EMBL/GenBank/DDBJ databases">
        <title>Analysis of mating type loci in Filobasidium floriforme.</title>
        <authorList>
            <person name="Nowrousian M."/>
        </authorList>
    </citation>
    <scope>NUCLEOTIDE SEQUENCE</scope>
    <source>
        <strain evidence="7">CBS 6242</strain>
    </source>
</reference>
<comment type="caution">
    <text evidence="7">The sequence shown here is derived from an EMBL/GenBank/DDBJ whole genome shotgun (WGS) entry which is preliminary data.</text>
</comment>
<evidence type="ECO:0000256" key="3">
    <source>
        <dbReference type="ARBA" id="ARBA00022692"/>
    </source>
</evidence>
<feature type="transmembrane region" description="Helical" evidence="6">
    <location>
        <begin position="471"/>
        <end position="490"/>
    </location>
</feature>
<gene>
    <name evidence="7" type="ORF">FFLO_05728</name>
</gene>
<feature type="transmembrane region" description="Helical" evidence="6">
    <location>
        <begin position="171"/>
        <end position="191"/>
    </location>
</feature>
<evidence type="ECO:0000313" key="7">
    <source>
        <dbReference type="EMBL" id="KAG7529300.1"/>
    </source>
</evidence>
<dbReference type="InterPro" id="IPR011701">
    <property type="entry name" value="MFS"/>
</dbReference>
<evidence type="ECO:0000256" key="2">
    <source>
        <dbReference type="ARBA" id="ARBA00022448"/>
    </source>
</evidence>
<evidence type="ECO:0000256" key="1">
    <source>
        <dbReference type="ARBA" id="ARBA00004141"/>
    </source>
</evidence>
<evidence type="ECO:0000256" key="6">
    <source>
        <dbReference type="SAM" id="Phobius"/>
    </source>
</evidence>
<keyword evidence="4 6" id="KW-1133">Transmembrane helix</keyword>
<dbReference type="SUPFAM" id="SSF103473">
    <property type="entry name" value="MFS general substrate transporter"/>
    <property type="match status" value="1"/>
</dbReference>
<dbReference type="Gene3D" id="1.20.1250.20">
    <property type="entry name" value="MFS general substrate transporter like domains"/>
    <property type="match status" value="1"/>
</dbReference>
<evidence type="ECO:0000313" key="8">
    <source>
        <dbReference type="Proteomes" id="UP000812966"/>
    </source>
</evidence>
<feature type="transmembrane region" description="Helical" evidence="6">
    <location>
        <begin position="203"/>
        <end position="223"/>
    </location>
</feature>
<dbReference type="GO" id="GO:0016020">
    <property type="term" value="C:membrane"/>
    <property type="evidence" value="ECO:0007669"/>
    <property type="project" value="UniProtKB-SubCell"/>
</dbReference>
<evidence type="ECO:0000256" key="4">
    <source>
        <dbReference type="ARBA" id="ARBA00022989"/>
    </source>
</evidence>